<evidence type="ECO:0000256" key="1">
    <source>
        <dbReference type="SAM" id="MobiDB-lite"/>
    </source>
</evidence>
<accession>A0ABP6IAL3</accession>
<sequence>MITAVAFGVTVTMNGLSGLESLSWIAGILALEVAVIALATTWPAPRRHPAPTPRGRTAAAGSRGPHGVADAEQSTDRPPTPKYHTVVTDSRNVQIGEGNTMNIEDPGDGARGGRSPGGR</sequence>
<keyword evidence="2" id="KW-0812">Transmembrane</keyword>
<evidence type="ECO:0000313" key="4">
    <source>
        <dbReference type="Proteomes" id="UP001500831"/>
    </source>
</evidence>
<feature type="compositionally biased region" description="Polar residues" evidence="1">
    <location>
        <begin position="87"/>
        <end position="102"/>
    </location>
</feature>
<comment type="caution">
    <text evidence="3">The sequence shown here is derived from an EMBL/GenBank/DDBJ whole genome shotgun (WGS) entry which is preliminary data.</text>
</comment>
<proteinExistence type="predicted"/>
<feature type="compositionally biased region" description="Gly residues" evidence="1">
    <location>
        <begin position="109"/>
        <end position="119"/>
    </location>
</feature>
<organism evidence="3 4">
    <name type="scientific">Streptosporangium fragile</name>
    <dbReference type="NCBI Taxonomy" id="46186"/>
    <lineage>
        <taxon>Bacteria</taxon>
        <taxon>Bacillati</taxon>
        <taxon>Actinomycetota</taxon>
        <taxon>Actinomycetes</taxon>
        <taxon>Streptosporangiales</taxon>
        <taxon>Streptosporangiaceae</taxon>
        <taxon>Streptosporangium</taxon>
    </lineage>
</organism>
<feature type="transmembrane region" description="Helical" evidence="2">
    <location>
        <begin position="22"/>
        <end position="44"/>
    </location>
</feature>
<protein>
    <submittedName>
        <fullName evidence="3">Uncharacterized protein</fullName>
    </submittedName>
</protein>
<dbReference type="EMBL" id="BAAAVI010000006">
    <property type="protein sequence ID" value="GAA2854123.1"/>
    <property type="molecule type" value="Genomic_DNA"/>
</dbReference>
<keyword evidence="2" id="KW-0472">Membrane</keyword>
<reference evidence="4" key="1">
    <citation type="journal article" date="2019" name="Int. J. Syst. Evol. Microbiol.">
        <title>The Global Catalogue of Microorganisms (GCM) 10K type strain sequencing project: providing services to taxonomists for standard genome sequencing and annotation.</title>
        <authorList>
            <consortium name="The Broad Institute Genomics Platform"/>
            <consortium name="The Broad Institute Genome Sequencing Center for Infectious Disease"/>
            <person name="Wu L."/>
            <person name="Ma J."/>
        </authorList>
    </citation>
    <scope>NUCLEOTIDE SEQUENCE [LARGE SCALE GENOMIC DNA]</scope>
    <source>
        <strain evidence="4">JCM 6242</strain>
    </source>
</reference>
<keyword evidence="4" id="KW-1185">Reference proteome</keyword>
<name>A0ABP6IAL3_9ACTN</name>
<gene>
    <name evidence="3" type="ORF">GCM10010517_12130</name>
</gene>
<dbReference type="Proteomes" id="UP001500831">
    <property type="component" value="Unassembled WGS sequence"/>
</dbReference>
<keyword evidence="2" id="KW-1133">Transmembrane helix</keyword>
<evidence type="ECO:0000313" key="3">
    <source>
        <dbReference type="EMBL" id="GAA2854123.1"/>
    </source>
</evidence>
<evidence type="ECO:0000256" key="2">
    <source>
        <dbReference type="SAM" id="Phobius"/>
    </source>
</evidence>
<feature type="region of interest" description="Disordered" evidence="1">
    <location>
        <begin position="43"/>
        <end position="119"/>
    </location>
</feature>